<gene>
    <name evidence="1" type="ORF">FIBSPDRAFT_740932</name>
</gene>
<dbReference type="InterPro" id="IPR027417">
    <property type="entry name" value="P-loop_NTPase"/>
</dbReference>
<accession>A0A166JZM6</accession>
<dbReference type="EMBL" id="KV417548">
    <property type="protein sequence ID" value="KZP21374.1"/>
    <property type="molecule type" value="Genomic_DNA"/>
</dbReference>
<dbReference type="AlphaFoldDB" id="A0A166JZM6"/>
<organism evidence="1 2">
    <name type="scientific">Athelia psychrophila</name>
    <dbReference type="NCBI Taxonomy" id="1759441"/>
    <lineage>
        <taxon>Eukaryota</taxon>
        <taxon>Fungi</taxon>
        <taxon>Dikarya</taxon>
        <taxon>Basidiomycota</taxon>
        <taxon>Agaricomycotina</taxon>
        <taxon>Agaricomycetes</taxon>
        <taxon>Agaricomycetidae</taxon>
        <taxon>Atheliales</taxon>
        <taxon>Atheliaceae</taxon>
        <taxon>Athelia</taxon>
    </lineage>
</organism>
<keyword evidence="2" id="KW-1185">Reference proteome</keyword>
<sequence length="58" mass="6534">VVQYRVPQNLSTWWQRAGCAGRSLSVDATAILLAEPQYFDDEKEKAALRTANHTESLK</sequence>
<protein>
    <submittedName>
        <fullName evidence="1">Uncharacterized protein</fullName>
    </submittedName>
</protein>
<proteinExistence type="predicted"/>
<evidence type="ECO:0000313" key="1">
    <source>
        <dbReference type="EMBL" id="KZP21374.1"/>
    </source>
</evidence>
<feature type="non-terminal residue" evidence="1">
    <location>
        <position position="1"/>
    </location>
</feature>
<dbReference type="Gene3D" id="3.40.50.300">
    <property type="entry name" value="P-loop containing nucleotide triphosphate hydrolases"/>
    <property type="match status" value="1"/>
</dbReference>
<dbReference type="OrthoDB" id="10261556at2759"/>
<name>A0A166JZM6_9AGAM</name>
<reference evidence="1 2" key="1">
    <citation type="journal article" date="2016" name="Mol. Biol. Evol.">
        <title>Comparative Genomics of Early-Diverging Mushroom-Forming Fungi Provides Insights into the Origins of Lignocellulose Decay Capabilities.</title>
        <authorList>
            <person name="Nagy L.G."/>
            <person name="Riley R."/>
            <person name="Tritt A."/>
            <person name="Adam C."/>
            <person name="Daum C."/>
            <person name="Floudas D."/>
            <person name="Sun H."/>
            <person name="Yadav J.S."/>
            <person name="Pangilinan J."/>
            <person name="Larsson K.H."/>
            <person name="Matsuura K."/>
            <person name="Barry K."/>
            <person name="Labutti K."/>
            <person name="Kuo R."/>
            <person name="Ohm R.A."/>
            <person name="Bhattacharya S.S."/>
            <person name="Shirouzu T."/>
            <person name="Yoshinaga Y."/>
            <person name="Martin F.M."/>
            <person name="Grigoriev I.V."/>
            <person name="Hibbett D.S."/>
        </authorList>
    </citation>
    <scope>NUCLEOTIDE SEQUENCE [LARGE SCALE GENOMIC DNA]</scope>
    <source>
        <strain evidence="1 2">CBS 109695</strain>
    </source>
</reference>
<dbReference type="Proteomes" id="UP000076532">
    <property type="component" value="Unassembled WGS sequence"/>
</dbReference>
<evidence type="ECO:0000313" key="2">
    <source>
        <dbReference type="Proteomes" id="UP000076532"/>
    </source>
</evidence>